<dbReference type="AlphaFoldDB" id="A0A1V2DVM2"/>
<organism evidence="3 4">
    <name type="scientific">Marinobacter lutaoensis</name>
    <dbReference type="NCBI Taxonomy" id="135739"/>
    <lineage>
        <taxon>Bacteria</taxon>
        <taxon>Pseudomonadati</taxon>
        <taxon>Pseudomonadota</taxon>
        <taxon>Gammaproteobacteria</taxon>
        <taxon>Pseudomonadales</taxon>
        <taxon>Marinobacteraceae</taxon>
        <taxon>Marinobacter</taxon>
    </lineage>
</organism>
<protein>
    <recommendedName>
        <fullName evidence="5">DUF2868 domain-containing protein</fullName>
    </recommendedName>
</protein>
<sequence length="463" mass="50640">MTPHPLRLLLDFDQRAQRDGEQPPDVLHRRDRRFALDCQQRGVQPTLERWLTHQERLSGPGAAPASQRLLRRWRGITAGFAGAGAVLGIVAMAGLLFYDGSQRINVTVILAFVLLQLALALATTLQAVIGWQPWRWLGRRLRLPDAPPVHARLRPLFMARAAQAGGTAFALSALATLLILVVVEDLAFGWSSTLTLASDRYLALVRALASPWGWLWPQAVPTRELVEGTRFFRAGPGQEATDPALWGQWWPFVTLLWCTWVLLPRLSLLVFSHWLLRWRASGLLARHPARQALLRRMANPTIDSGHDQAGDGLLPEPPAGRSPGPVPASDLAIAWAGAAEPRLPSALARLDGRYYRAGGRASLAEDDAVLAEVGTRLDVAAPPPVLILTRGWEPPTGELQDFLLAARAQWPGSARVVLVPLADPSEPAPGQRWLAPWQRFAERLPTGFATVAVATGDTATVPE</sequence>
<dbReference type="Pfam" id="PF11067">
    <property type="entry name" value="DUF2868"/>
    <property type="match status" value="1"/>
</dbReference>
<evidence type="ECO:0008006" key="5">
    <source>
        <dbReference type="Google" id="ProtNLM"/>
    </source>
</evidence>
<evidence type="ECO:0000256" key="1">
    <source>
        <dbReference type="SAM" id="MobiDB-lite"/>
    </source>
</evidence>
<evidence type="ECO:0000313" key="4">
    <source>
        <dbReference type="Proteomes" id="UP000189339"/>
    </source>
</evidence>
<evidence type="ECO:0000256" key="2">
    <source>
        <dbReference type="SAM" id="Phobius"/>
    </source>
</evidence>
<dbReference type="RefSeq" id="WP_076723440.1">
    <property type="nucleotide sequence ID" value="NZ_MSCW01000004.1"/>
</dbReference>
<dbReference type="InterPro" id="IPR021296">
    <property type="entry name" value="DUF2868"/>
</dbReference>
<dbReference type="Proteomes" id="UP000189339">
    <property type="component" value="Unassembled WGS sequence"/>
</dbReference>
<accession>A0A1V2DVM2</accession>
<keyword evidence="2" id="KW-0812">Transmembrane</keyword>
<feature type="transmembrane region" description="Helical" evidence="2">
    <location>
        <begin position="161"/>
        <end position="183"/>
    </location>
</feature>
<evidence type="ECO:0000313" key="3">
    <source>
        <dbReference type="EMBL" id="ONF44426.1"/>
    </source>
</evidence>
<feature type="transmembrane region" description="Helical" evidence="2">
    <location>
        <begin position="104"/>
        <end position="131"/>
    </location>
</feature>
<keyword evidence="4" id="KW-1185">Reference proteome</keyword>
<feature type="region of interest" description="Disordered" evidence="1">
    <location>
        <begin position="305"/>
        <end position="326"/>
    </location>
</feature>
<feature type="transmembrane region" description="Helical" evidence="2">
    <location>
        <begin position="249"/>
        <end position="276"/>
    </location>
</feature>
<feature type="transmembrane region" description="Helical" evidence="2">
    <location>
        <begin position="76"/>
        <end position="98"/>
    </location>
</feature>
<gene>
    <name evidence="3" type="ORF">BTO32_05425</name>
</gene>
<keyword evidence="2" id="KW-1133">Transmembrane helix</keyword>
<dbReference type="EMBL" id="MSCW01000004">
    <property type="protein sequence ID" value="ONF44426.1"/>
    <property type="molecule type" value="Genomic_DNA"/>
</dbReference>
<dbReference type="STRING" id="135739.BTO32_05425"/>
<reference evidence="3 4" key="1">
    <citation type="submission" date="2016-12" db="EMBL/GenBank/DDBJ databases">
        <title>Marinobacter lutaoensis whole genome sequencing.</title>
        <authorList>
            <person name="Verma A."/>
            <person name="Krishnamurthi S."/>
        </authorList>
    </citation>
    <scope>NUCLEOTIDE SEQUENCE [LARGE SCALE GENOMIC DNA]</scope>
    <source>
        <strain evidence="3 4">T5054</strain>
    </source>
</reference>
<comment type="caution">
    <text evidence="3">The sequence shown here is derived from an EMBL/GenBank/DDBJ whole genome shotgun (WGS) entry which is preliminary data.</text>
</comment>
<feature type="compositionally biased region" description="Pro residues" evidence="1">
    <location>
        <begin position="315"/>
        <end position="326"/>
    </location>
</feature>
<keyword evidence="2" id="KW-0472">Membrane</keyword>
<name>A0A1V2DVM2_9GAMM</name>
<proteinExistence type="predicted"/>
<dbReference type="OrthoDB" id="7056210at2"/>